<feature type="compositionally biased region" description="Basic residues" evidence="1">
    <location>
        <begin position="32"/>
        <end position="45"/>
    </location>
</feature>
<reference evidence="3" key="1">
    <citation type="journal article" date="2014" name="Int. J. Syst. Evol. Microbiol.">
        <title>Complete genome sequence of Corynebacterium casei LMG S-19264T (=DSM 44701T), isolated from a smear-ripened cheese.</title>
        <authorList>
            <consortium name="US DOE Joint Genome Institute (JGI-PGF)"/>
            <person name="Walter F."/>
            <person name="Albersmeier A."/>
            <person name="Kalinowski J."/>
            <person name="Ruckert C."/>
        </authorList>
    </citation>
    <scope>NUCLEOTIDE SEQUENCE</scope>
    <source>
        <strain evidence="3">VKM Ac-1069</strain>
    </source>
</reference>
<evidence type="ECO:0000259" key="2">
    <source>
        <dbReference type="Pfam" id="PF03551"/>
    </source>
</evidence>
<feature type="compositionally biased region" description="Gly residues" evidence="1">
    <location>
        <begin position="82"/>
        <end position="123"/>
    </location>
</feature>
<dbReference type="InterPro" id="IPR036388">
    <property type="entry name" value="WH-like_DNA-bd_sf"/>
</dbReference>
<dbReference type="SUPFAM" id="SSF46785">
    <property type="entry name" value="Winged helix' DNA-binding domain"/>
    <property type="match status" value="1"/>
</dbReference>
<gene>
    <name evidence="3" type="ORF">GCM10017577_14690</name>
</gene>
<dbReference type="RefSeq" id="WP_081923744.1">
    <property type="nucleotide sequence ID" value="NZ_BSFQ01000004.1"/>
</dbReference>
<accession>A0A9W6L3C8</accession>
<feature type="region of interest" description="Disordered" evidence="1">
    <location>
        <begin position="1"/>
        <end position="129"/>
    </location>
</feature>
<protein>
    <recommendedName>
        <fullName evidence="2">Transcription regulator PadR N-terminal domain-containing protein</fullName>
    </recommendedName>
</protein>
<dbReference type="EMBL" id="BSFQ01000004">
    <property type="protein sequence ID" value="GLL10329.1"/>
    <property type="molecule type" value="Genomic_DNA"/>
</dbReference>
<dbReference type="AlphaFoldDB" id="A0A9W6L3C8"/>
<name>A0A9W6L3C8_9PSEU</name>
<evidence type="ECO:0000256" key="1">
    <source>
        <dbReference type="SAM" id="MobiDB-lite"/>
    </source>
</evidence>
<sequence>MSADNPTWDSPFGPRFGGFGPAFGTGFGPRGPRGRGRRGGPHRRPPFGPFADTAPGGPDVNVNVNIDAEDGADRLRRRHGGPRFGPGGPGGPFGPGFGPGGPFGRGFGPGGRGFGPGRRGPGGRGRRGRGDVRLAVLALVAEQPRHGYEIIQEIAERSGGRWKPSPGSVYPTLSQLEDEGLVRAEQTDGRRVVHLTEAGTAYVEEHREELDKVWSAFDGEEEDGPDAALWQQLAQLHAAAQQVMATGTPEQIATATEALTEARKTIYRLLAE</sequence>
<dbReference type="Gene3D" id="1.10.10.10">
    <property type="entry name" value="Winged helix-like DNA-binding domain superfamily/Winged helix DNA-binding domain"/>
    <property type="match status" value="1"/>
</dbReference>
<dbReference type="InterPro" id="IPR005149">
    <property type="entry name" value="Tscrpt_reg_PadR_N"/>
</dbReference>
<feature type="domain" description="Transcription regulator PadR N-terminal" evidence="2">
    <location>
        <begin position="136"/>
        <end position="204"/>
    </location>
</feature>
<reference evidence="3" key="2">
    <citation type="submission" date="2023-01" db="EMBL/GenBank/DDBJ databases">
        <authorList>
            <person name="Sun Q."/>
            <person name="Evtushenko L."/>
        </authorList>
    </citation>
    <scope>NUCLEOTIDE SEQUENCE</scope>
    <source>
        <strain evidence="3">VKM Ac-1069</strain>
    </source>
</reference>
<dbReference type="Pfam" id="PF03551">
    <property type="entry name" value="PadR"/>
    <property type="match status" value="1"/>
</dbReference>
<comment type="caution">
    <text evidence="3">The sequence shown here is derived from an EMBL/GenBank/DDBJ whole genome shotgun (WGS) entry which is preliminary data.</text>
</comment>
<evidence type="ECO:0000313" key="3">
    <source>
        <dbReference type="EMBL" id="GLL10329.1"/>
    </source>
</evidence>
<dbReference type="PANTHER" id="PTHR43252">
    <property type="entry name" value="TRANSCRIPTIONAL REGULATOR YQJI"/>
    <property type="match status" value="1"/>
</dbReference>
<dbReference type="PANTHER" id="PTHR43252:SF2">
    <property type="entry name" value="TRANSCRIPTION REGULATOR, PADR-LIKE FAMILY"/>
    <property type="match status" value="1"/>
</dbReference>
<dbReference type="CDD" id="cd00090">
    <property type="entry name" value="HTH_ARSR"/>
    <property type="match status" value="1"/>
</dbReference>
<evidence type="ECO:0000313" key="4">
    <source>
        <dbReference type="Proteomes" id="UP001143463"/>
    </source>
</evidence>
<proteinExistence type="predicted"/>
<dbReference type="InterPro" id="IPR036390">
    <property type="entry name" value="WH_DNA-bd_sf"/>
</dbReference>
<dbReference type="Proteomes" id="UP001143463">
    <property type="component" value="Unassembled WGS sequence"/>
</dbReference>
<organism evidence="3 4">
    <name type="scientific">Pseudonocardia halophobica</name>
    <dbReference type="NCBI Taxonomy" id="29401"/>
    <lineage>
        <taxon>Bacteria</taxon>
        <taxon>Bacillati</taxon>
        <taxon>Actinomycetota</taxon>
        <taxon>Actinomycetes</taxon>
        <taxon>Pseudonocardiales</taxon>
        <taxon>Pseudonocardiaceae</taxon>
        <taxon>Pseudonocardia</taxon>
    </lineage>
</organism>
<dbReference type="InterPro" id="IPR011991">
    <property type="entry name" value="ArsR-like_HTH"/>
</dbReference>
<feature type="compositionally biased region" description="Gly residues" evidence="1">
    <location>
        <begin position="15"/>
        <end position="31"/>
    </location>
</feature>
<keyword evidence="4" id="KW-1185">Reference proteome</keyword>